<name>A0ABV7D321_9PROT</name>
<comment type="subcellular location">
    <subcellularLocation>
        <location evidence="1">Cell membrane</location>
        <topology evidence="1">Multi-pass membrane protein</topology>
    </subcellularLocation>
</comment>
<dbReference type="InterPro" id="IPR005898">
    <property type="entry name" value="Cyc_pep_transpt_SyrD/YojI"/>
</dbReference>
<keyword evidence="12" id="KW-1185">Reference proteome</keyword>
<keyword evidence="6 8" id="KW-0472">Membrane</keyword>
<dbReference type="NCBIfam" id="TIGR01194">
    <property type="entry name" value="cyc_pep_trnsptr"/>
    <property type="match status" value="1"/>
</dbReference>
<evidence type="ECO:0000313" key="11">
    <source>
        <dbReference type="EMBL" id="MFC3051544.1"/>
    </source>
</evidence>
<dbReference type="Proteomes" id="UP001595444">
    <property type="component" value="Unassembled WGS sequence"/>
</dbReference>
<feature type="transmembrane region" description="Helical" evidence="8">
    <location>
        <begin position="20"/>
        <end position="44"/>
    </location>
</feature>
<evidence type="ECO:0000256" key="1">
    <source>
        <dbReference type="ARBA" id="ARBA00004651"/>
    </source>
</evidence>
<dbReference type="InterPro" id="IPR039421">
    <property type="entry name" value="Type_1_exporter"/>
</dbReference>
<evidence type="ECO:0000256" key="5">
    <source>
        <dbReference type="ARBA" id="ARBA00022989"/>
    </source>
</evidence>
<evidence type="ECO:0000313" key="12">
    <source>
        <dbReference type="Proteomes" id="UP001595444"/>
    </source>
</evidence>
<dbReference type="RefSeq" id="WP_194215026.1">
    <property type="nucleotide sequence ID" value="NZ_CP061205.1"/>
</dbReference>
<accession>A0ABV7D321</accession>
<gene>
    <name evidence="11" type="ORF">ACFOKA_06500</name>
</gene>
<evidence type="ECO:0000256" key="3">
    <source>
        <dbReference type="ARBA" id="ARBA00022741"/>
    </source>
</evidence>
<evidence type="ECO:0000256" key="2">
    <source>
        <dbReference type="ARBA" id="ARBA00022692"/>
    </source>
</evidence>
<feature type="coiled-coil region" evidence="7">
    <location>
        <begin position="69"/>
        <end position="96"/>
    </location>
</feature>
<dbReference type="InterPro" id="IPR036640">
    <property type="entry name" value="ABC1_TM_sf"/>
</dbReference>
<dbReference type="InterPro" id="IPR003593">
    <property type="entry name" value="AAA+_ATPase"/>
</dbReference>
<keyword evidence="5 8" id="KW-1133">Transmembrane helix</keyword>
<dbReference type="SMART" id="SM00382">
    <property type="entry name" value="AAA"/>
    <property type="match status" value="1"/>
</dbReference>
<dbReference type="Pfam" id="PF00005">
    <property type="entry name" value="ABC_tran"/>
    <property type="match status" value="1"/>
</dbReference>
<evidence type="ECO:0000259" key="10">
    <source>
        <dbReference type="PROSITE" id="PS50929"/>
    </source>
</evidence>
<dbReference type="Gene3D" id="3.40.50.300">
    <property type="entry name" value="P-loop containing nucleotide triphosphate hydrolases"/>
    <property type="match status" value="1"/>
</dbReference>
<organism evidence="11 12">
    <name type="scientific">Kordiimonas pumila</name>
    <dbReference type="NCBI Taxonomy" id="2161677"/>
    <lineage>
        <taxon>Bacteria</taxon>
        <taxon>Pseudomonadati</taxon>
        <taxon>Pseudomonadota</taxon>
        <taxon>Alphaproteobacteria</taxon>
        <taxon>Kordiimonadales</taxon>
        <taxon>Kordiimonadaceae</taxon>
        <taxon>Kordiimonas</taxon>
    </lineage>
</organism>
<keyword evidence="3" id="KW-0547">Nucleotide-binding</keyword>
<evidence type="ECO:0000256" key="8">
    <source>
        <dbReference type="SAM" id="Phobius"/>
    </source>
</evidence>
<evidence type="ECO:0000256" key="4">
    <source>
        <dbReference type="ARBA" id="ARBA00022840"/>
    </source>
</evidence>
<dbReference type="PANTHER" id="PTHR24221:SF654">
    <property type="entry name" value="ATP-BINDING CASSETTE SUB-FAMILY B MEMBER 6"/>
    <property type="match status" value="1"/>
</dbReference>
<keyword evidence="7" id="KW-0175">Coiled coil</keyword>
<feature type="transmembrane region" description="Helical" evidence="8">
    <location>
        <begin position="50"/>
        <end position="67"/>
    </location>
</feature>
<evidence type="ECO:0000256" key="7">
    <source>
        <dbReference type="SAM" id="Coils"/>
    </source>
</evidence>
<dbReference type="SUPFAM" id="SSF52540">
    <property type="entry name" value="P-loop containing nucleoside triphosphate hydrolases"/>
    <property type="match status" value="1"/>
</dbReference>
<dbReference type="SUPFAM" id="SSF90123">
    <property type="entry name" value="ABC transporter transmembrane region"/>
    <property type="match status" value="1"/>
</dbReference>
<dbReference type="PANTHER" id="PTHR24221">
    <property type="entry name" value="ATP-BINDING CASSETTE SUB-FAMILY B"/>
    <property type="match status" value="1"/>
</dbReference>
<comment type="caution">
    <text evidence="11">The sequence shown here is derived from an EMBL/GenBank/DDBJ whole genome shotgun (WGS) entry which is preliminary data.</text>
</comment>
<dbReference type="Gene3D" id="1.20.1560.10">
    <property type="entry name" value="ABC transporter type 1, transmembrane domain"/>
    <property type="match status" value="1"/>
</dbReference>
<evidence type="ECO:0000256" key="6">
    <source>
        <dbReference type="ARBA" id="ARBA00023136"/>
    </source>
</evidence>
<evidence type="ECO:0000259" key="9">
    <source>
        <dbReference type="PROSITE" id="PS50893"/>
    </source>
</evidence>
<keyword evidence="4" id="KW-0067">ATP-binding</keyword>
<feature type="domain" description="ABC transmembrane type-1" evidence="10">
    <location>
        <begin position="21"/>
        <end position="255"/>
    </location>
</feature>
<dbReference type="PROSITE" id="PS50929">
    <property type="entry name" value="ABC_TM1F"/>
    <property type="match status" value="1"/>
</dbReference>
<dbReference type="InterPro" id="IPR003439">
    <property type="entry name" value="ABC_transporter-like_ATP-bd"/>
</dbReference>
<sequence>MAIRRFLQEANPKDIKKMLWLTLVAGCANAFLIVVINQVAVLIAQGQRPTWFEVITFLTAFVLYYVCNKKALLDANNIIENLLKNLRINIADKLRQSELRTVNKVGRGRLYSLLAYETNHLSVTFPILVENFQQAVLLAVAMIYLGYLSLAALAVFFIAVLCGILIYAYINENYSEVLETVARQQEKVLDLYGDLIHGSKEIRLNQKRSKDIMNVFFNESDNTEELLTNSGKQWTMMVLLSAFVMDLMLGIVAFVFPHYIEGHSDIIFQLIPTLLFCFAPLSKMVAHSPLFIRAGVGLSSIYQMEKEIESARGVSTAVARNKGKKFQDFKEIRFKDVIYEYTDKQGAAVFTSGPWDLEVKRGELTFLVGGNGSGKSTALRLMSGLYNWDAGQLFVDGDEVTVKDVAGFRELFTTIFSDFHLFDRLYGLEHVDPEEVEKLLKIMDLADKVQFKNGRFSDTHLSTGQRKRLALITAILEDRPIYLLDEWSAEQDVHFREYFYTSILTDLRARGKTVIVVTHDERFWHLADRVVKFDLGQIEWDSKGDKSSYN</sequence>
<keyword evidence="2 8" id="KW-0812">Transmembrane</keyword>
<protein>
    <submittedName>
        <fullName evidence="11">Cyclic peptide export ABC transporter</fullName>
    </submittedName>
</protein>
<dbReference type="EMBL" id="JBHRSL010000004">
    <property type="protein sequence ID" value="MFC3051544.1"/>
    <property type="molecule type" value="Genomic_DNA"/>
</dbReference>
<feature type="transmembrane region" description="Helical" evidence="8">
    <location>
        <begin position="135"/>
        <end position="168"/>
    </location>
</feature>
<proteinExistence type="predicted"/>
<feature type="transmembrane region" description="Helical" evidence="8">
    <location>
        <begin position="237"/>
        <end position="260"/>
    </location>
</feature>
<dbReference type="InterPro" id="IPR027417">
    <property type="entry name" value="P-loop_NTPase"/>
</dbReference>
<feature type="transmembrane region" description="Helical" evidence="8">
    <location>
        <begin position="110"/>
        <end position="129"/>
    </location>
</feature>
<dbReference type="InterPro" id="IPR011527">
    <property type="entry name" value="ABC1_TM_dom"/>
</dbReference>
<reference evidence="12" key="1">
    <citation type="journal article" date="2019" name="Int. J. Syst. Evol. Microbiol.">
        <title>The Global Catalogue of Microorganisms (GCM) 10K type strain sequencing project: providing services to taxonomists for standard genome sequencing and annotation.</title>
        <authorList>
            <consortium name="The Broad Institute Genomics Platform"/>
            <consortium name="The Broad Institute Genome Sequencing Center for Infectious Disease"/>
            <person name="Wu L."/>
            <person name="Ma J."/>
        </authorList>
    </citation>
    <scope>NUCLEOTIDE SEQUENCE [LARGE SCALE GENOMIC DNA]</scope>
    <source>
        <strain evidence="12">KCTC 62164</strain>
    </source>
</reference>
<feature type="domain" description="ABC transporter" evidence="9">
    <location>
        <begin position="332"/>
        <end position="550"/>
    </location>
</feature>
<dbReference type="PROSITE" id="PS50893">
    <property type="entry name" value="ABC_TRANSPORTER_2"/>
    <property type="match status" value="1"/>
</dbReference>